<dbReference type="PANTHER" id="PTHR10997:SF29">
    <property type="entry name" value="ARM REPEAT SUPERFAMILY PROTEIN"/>
    <property type="match status" value="1"/>
</dbReference>
<feature type="domain" description="Importin N-terminal" evidence="5">
    <location>
        <begin position="24"/>
        <end position="96"/>
    </location>
</feature>
<dbReference type="EMBL" id="CAUOFW020010057">
    <property type="protein sequence ID" value="CAK9187581.1"/>
    <property type="molecule type" value="Genomic_DNA"/>
</dbReference>
<keyword evidence="3" id="KW-0539">Nucleus</keyword>
<organism evidence="6 7">
    <name type="scientific">Ilex paraguariensis</name>
    <name type="common">yerba mate</name>
    <dbReference type="NCBI Taxonomy" id="185542"/>
    <lineage>
        <taxon>Eukaryota</taxon>
        <taxon>Viridiplantae</taxon>
        <taxon>Streptophyta</taxon>
        <taxon>Embryophyta</taxon>
        <taxon>Tracheophyta</taxon>
        <taxon>Spermatophyta</taxon>
        <taxon>Magnoliopsida</taxon>
        <taxon>eudicotyledons</taxon>
        <taxon>Gunneridae</taxon>
        <taxon>Pentapetalae</taxon>
        <taxon>asterids</taxon>
        <taxon>campanulids</taxon>
        <taxon>Aquifoliales</taxon>
        <taxon>Aquifoliaceae</taxon>
        <taxon>Ilex</taxon>
    </lineage>
</organism>
<dbReference type="SUPFAM" id="SSF48371">
    <property type="entry name" value="ARM repeat"/>
    <property type="match status" value="1"/>
</dbReference>
<dbReference type="Gene3D" id="1.25.10.10">
    <property type="entry name" value="Leucine-rich Repeat Variant"/>
    <property type="match status" value="1"/>
</dbReference>
<feature type="region of interest" description="Disordered" evidence="4">
    <location>
        <begin position="967"/>
        <end position="1006"/>
    </location>
</feature>
<evidence type="ECO:0000259" key="5">
    <source>
        <dbReference type="PROSITE" id="PS50166"/>
    </source>
</evidence>
<feature type="compositionally biased region" description="Acidic residues" evidence="4">
    <location>
        <begin position="970"/>
        <end position="1006"/>
    </location>
</feature>
<accession>A0ABC8V2L3</accession>
<evidence type="ECO:0000256" key="4">
    <source>
        <dbReference type="SAM" id="MobiDB-lite"/>
    </source>
</evidence>
<evidence type="ECO:0000256" key="3">
    <source>
        <dbReference type="ARBA" id="ARBA00023242"/>
    </source>
</evidence>
<keyword evidence="7" id="KW-1185">Reference proteome</keyword>
<gene>
    <name evidence="6" type="ORF">ILEXP_LOCUS58164</name>
</gene>
<comment type="subcellular location">
    <subcellularLocation>
        <location evidence="1">Nucleus</location>
    </subcellularLocation>
</comment>
<evidence type="ECO:0000313" key="7">
    <source>
        <dbReference type="Proteomes" id="UP001642360"/>
    </source>
</evidence>
<keyword evidence="2" id="KW-0813">Transport</keyword>
<feature type="region of interest" description="Disordered" evidence="4">
    <location>
        <begin position="410"/>
        <end position="433"/>
    </location>
</feature>
<proteinExistence type="predicted"/>
<dbReference type="InterPro" id="IPR011989">
    <property type="entry name" value="ARM-like"/>
</dbReference>
<dbReference type="GO" id="GO:0005634">
    <property type="term" value="C:nucleus"/>
    <property type="evidence" value="ECO:0007669"/>
    <property type="project" value="UniProtKB-SubCell"/>
</dbReference>
<dbReference type="PANTHER" id="PTHR10997">
    <property type="entry name" value="IMPORTIN-7, 8, 11"/>
    <property type="match status" value="1"/>
</dbReference>
<evidence type="ECO:0000256" key="2">
    <source>
        <dbReference type="ARBA" id="ARBA00022448"/>
    </source>
</evidence>
<comment type="caution">
    <text evidence="6">The sequence shown here is derived from an EMBL/GenBank/DDBJ whole genome shotgun (WGS) entry which is preliminary data.</text>
</comment>
<dbReference type="Proteomes" id="UP001642360">
    <property type="component" value="Unassembled WGS sequence"/>
</dbReference>
<evidence type="ECO:0000313" key="6">
    <source>
        <dbReference type="EMBL" id="CAK9187581.1"/>
    </source>
</evidence>
<dbReference type="AlphaFoldDB" id="A0ABC8V2L3"/>
<dbReference type="PROSITE" id="PS50166">
    <property type="entry name" value="IMPORTIN_B_NT"/>
    <property type="match status" value="1"/>
</dbReference>
<evidence type="ECO:0000256" key="1">
    <source>
        <dbReference type="ARBA" id="ARBA00004123"/>
    </source>
</evidence>
<dbReference type="InterPro" id="IPR016024">
    <property type="entry name" value="ARM-type_fold"/>
</dbReference>
<dbReference type="InterPro" id="IPR001494">
    <property type="entry name" value="Importin-beta_N"/>
</dbReference>
<name>A0ABC8V2L3_9AQUA</name>
<dbReference type="Pfam" id="PF03810">
    <property type="entry name" value="IBN_N"/>
    <property type="match status" value="1"/>
</dbReference>
<sequence length="1092" mass="121205">MDAHQIALLLNQTLSPEGNAVRSAADALDRLSSLPTFPFSLLSVATGGENEGQKIAAATYLKNFTRRNVDANGTISKVNKEFRDALMRALLQVELVVLKVLVEVFRTIVAAEFVKQNSWPELVPELRSVIQNSDMINKSGNSEWKTINALMVLHSLVRPFQYFLNPKVAKEPVPPQLELIAQEILVPLLAVFHHCVEKASSTQNIVDSQIEKILVLVCKCIYFAMRSHMPSALAPLLPSLCHDLIGILSSLCFDGELSPEGGHSLRLKAGKRSLLIFCALVTRHRKFSDKFMPDIIGCVSKIVKHSTNISKLDSLSERIVSLAFDVISRVLETGPGWRLVSPHFSSLLDSAIFPALTMNEKDNTEWEEDADEYIRRNLPSDLEEISGWREDMFTARKSALNLLGVISTSKGPPVVASSISSKRKKGENNKRKDRSSMGELLVLPFLSKFCIPTEVNISVTKIVNDYYGVLMAYGSLQDFLSEQKPGYTATLIQNRVLPLYKVSASQPYLVASANWALGELASCIPEEMSADIYSLLLKALTIPDMVDISCYPVRVSAAGAITQLVENDYLPPEWLPLLQVVVGRIDSEDDETSILFQLLSTLVEAGNENVAPHLPHIVPLLVGAISKYIPPKPGPWPQKVERGFAALAVMAQCWEDSEPEEAKGIESRETWVSGRATIAGAFSDLLQEAWLRPAQQMVNGQEVEDALSLAPSSCIDDSSALLRFIMQDVAESDVVSKLKILELLLVWADLIADWHEWEEMEDLSIFNCIKEVVNLHKNFPLKNFIVRDVPSPPAPPVPQRSIIEGIGAFVSGAFSQYPSAIWRASSCVHLLLHVPTYSLEGESVKQALVIAFSQAVFSRFVEIQMKPCSLWKPLLLAISSCYLCYPDTVEKILEKSEHDGFTVYAAALGFVSTSKFEHGLSTESEIKLTVLALAKVVERLLRVGKQGSGLLQDCFASLLEASVRLKQVQEEEEEGDEENEDEDEDDGDEDTDDDEDSEDDREETEEEFLARCAKAAIALENGTIVEEGDVEDQDQEIELGGLEEVDQQRTVLSLIERYRQVLIHGQSLPLELISSFLNTFPQCSAYFQQPWQ</sequence>
<protein>
    <recommendedName>
        <fullName evidence="5">Importin N-terminal domain-containing protein</fullName>
    </recommendedName>
</protein>
<reference evidence="6 7" key="1">
    <citation type="submission" date="2024-02" db="EMBL/GenBank/DDBJ databases">
        <authorList>
            <person name="Vignale AGUSTIN F."/>
            <person name="Sosa J E."/>
            <person name="Modenutti C."/>
        </authorList>
    </citation>
    <scope>NUCLEOTIDE SEQUENCE [LARGE SCALE GENOMIC DNA]</scope>
</reference>